<feature type="region of interest" description="Disordered" evidence="1">
    <location>
        <begin position="501"/>
        <end position="555"/>
    </location>
</feature>
<evidence type="ECO:0000256" key="1">
    <source>
        <dbReference type="SAM" id="MobiDB-lite"/>
    </source>
</evidence>
<accession>A0AAN7TJN0</accession>
<feature type="compositionally biased region" description="Polar residues" evidence="1">
    <location>
        <begin position="842"/>
        <end position="851"/>
    </location>
</feature>
<feature type="compositionally biased region" description="Low complexity" evidence="1">
    <location>
        <begin position="826"/>
        <end position="839"/>
    </location>
</feature>
<comment type="caution">
    <text evidence="2">The sequence shown here is derived from an EMBL/GenBank/DDBJ whole genome shotgun (WGS) entry which is preliminary data.</text>
</comment>
<feature type="compositionally biased region" description="Polar residues" evidence="1">
    <location>
        <begin position="514"/>
        <end position="535"/>
    </location>
</feature>
<dbReference type="Proteomes" id="UP001310890">
    <property type="component" value="Unassembled WGS sequence"/>
</dbReference>
<reference evidence="2" key="1">
    <citation type="submission" date="2023-08" db="EMBL/GenBank/DDBJ databases">
        <title>Black Yeasts Isolated from many extreme environments.</title>
        <authorList>
            <person name="Coleine C."/>
            <person name="Stajich J.E."/>
            <person name="Selbmann L."/>
        </authorList>
    </citation>
    <scope>NUCLEOTIDE SEQUENCE</scope>
    <source>
        <strain evidence="2">CCFEE 5401</strain>
    </source>
</reference>
<proteinExistence type="predicted"/>
<evidence type="ECO:0000313" key="3">
    <source>
        <dbReference type="Proteomes" id="UP001310890"/>
    </source>
</evidence>
<name>A0AAN7TJN0_9PEZI</name>
<organism evidence="2 3">
    <name type="scientific">Meristemomyces frigidus</name>
    <dbReference type="NCBI Taxonomy" id="1508187"/>
    <lineage>
        <taxon>Eukaryota</taxon>
        <taxon>Fungi</taxon>
        <taxon>Dikarya</taxon>
        <taxon>Ascomycota</taxon>
        <taxon>Pezizomycotina</taxon>
        <taxon>Dothideomycetes</taxon>
        <taxon>Dothideomycetidae</taxon>
        <taxon>Mycosphaerellales</taxon>
        <taxon>Teratosphaeriaceae</taxon>
        <taxon>Meristemomyces</taxon>
    </lineage>
</organism>
<feature type="region of interest" description="Disordered" evidence="1">
    <location>
        <begin position="826"/>
        <end position="852"/>
    </location>
</feature>
<gene>
    <name evidence="2" type="ORF">LTR62_003659</name>
</gene>
<dbReference type="EMBL" id="JAVRRL010000026">
    <property type="protein sequence ID" value="KAK5113080.1"/>
    <property type="molecule type" value="Genomic_DNA"/>
</dbReference>
<evidence type="ECO:0000313" key="2">
    <source>
        <dbReference type="EMBL" id="KAK5113080.1"/>
    </source>
</evidence>
<dbReference type="AlphaFoldDB" id="A0AAN7TJN0"/>
<feature type="compositionally biased region" description="Low complexity" evidence="1">
    <location>
        <begin position="572"/>
        <end position="581"/>
    </location>
</feature>
<feature type="region of interest" description="Disordered" evidence="1">
    <location>
        <begin position="562"/>
        <end position="581"/>
    </location>
</feature>
<protein>
    <submittedName>
        <fullName evidence="2">Uncharacterized protein</fullName>
    </submittedName>
</protein>
<feature type="compositionally biased region" description="Low complexity" evidence="1">
    <location>
        <begin position="536"/>
        <end position="553"/>
    </location>
</feature>
<sequence>MSLNTTTTAIPLAAGGLSHPSSSPSLSWSNVSATTGCWDEWNSYWRAIKSPSIEYYNSTRTTTTTYSDATIYWSITSLPTSITTATTTQYETGADNGHDAFATFTYTMTDTETFGGLSSTPISTGPYTYSTETMTSTYEVETVITPSPATPACVLPSKLPQCQSEWDAWVSGGAPNSFKPSCPQVTIAPDQCDAIITAYYSNVPTHGDLGLQAYITNGTSTFWPTTKSYAPSCTLGCQKCAITGNNVQLLYWPAATATAVEDGSTTLRRTTNSTITTGGIRTMLYGNTTLTSPTIYISYDTLYASNSCSRVGRAFKNTIVPVSSASLSSLAYQALGDWAVRPGQWGNGDLPYQYVAMPFNFTDLTEPVPDSVFNQLPWCQRELRGWKNAGNNESAFECTPRDAPYKPLIAVPLEVRNLDPTWASCTAWYGGLFDPPKALQGVTAEATPTVPAFATQAAASAASSPTDGLASQTSVAQVASMPIPSSLGYLPASSTMTSSDPARLIGSVIGGPGPTTTQSSLQMHPVSGSSQSQSNADPSVAAPSLPSSPSTFSDHQWTSIISSGQSIDDPTGRSTTSTTSLISSPNALSVLTAALQTAESSSASREGMGAAIISGISPAVVSSSIGADPQEAESTEGPSSVMGTAITTSIVPSEADSTTRGSSRVQTATALAPPVLLASSTVVVGGQTFTASSVSNNLVLANAASTLTISAQDPATTSGTDTLSLATSGAIVLNGQTVQIPSTAPSASEGSSPAFPTSSTTSLPQIVGSAHVLTMSDSIVTVSTIFGTSNVVQIGTQILSAGGPALTMSGEVVSEGATGVVVATSASDSKPASSSRAASIMPSASQSSVKTSGVGRTRSSIFGTLFRLAPPRKYL</sequence>